<dbReference type="AlphaFoldDB" id="V4P6Q5"/>
<proteinExistence type="predicted"/>
<dbReference type="EMBL" id="KI517384">
    <property type="protein sequence ID" value="ESQ55246.1"/>
    <property type="molecule type" value="Genomic_DNA"/>
</dbReference>
<keyword evidence="2" id="KW-1185">Reference proteome</keyword>
<evidence type="ECO:0000313" key="1">
    <source>
        <dbReference type="EMBL" id="ESQ55246.1"/>
    </source>
</evidence>
<gene>
    <name evidence="1" type="ORF">EUTSA_v10026988mg</name>
</gene>
<dbReference type="Gramene" id="ESQ55246">
    <property type="protein sequence ID" value="ESQ55246"/>
    <property type="gene ID" value="EUTSA_v10026988mg"/>
</dbReference>
<evidence type="ECO:0000313" key="2">
    <source>
        <dbReference type="Proteomes" id="UP000030689"/>
    </source>
</evidence>
<organism evidence="1 2">
    <name type="scientific">Eutrema salsugineum</name>
    <name type="common">Saltwater cress</name>
    <name type="synonym">Sisymbrium salsugineum</name>
    <dbReference type="NCBI Taxonomy" id="72664"/>
    <lineage>
        <taxon>Eukaryota</taxon>
        <taxon>Viridiplantae</taxon>
        <taxon>Streptophyta</taxon>
        <taxon>Embryophyta</taxon>
        <taxon>Tracheophyta</taxon>
        <taxon>Spermatophyta</taxon>
        <taxon>Magnoliopsida</taxon>
        <taxon>eudicotyledons</taxon>
        <taxon>Gunneridae</taxon>
        <taxon>Pentapetalae</taxon>
        <taxon>rosids</taxon>
        <taxon>malvids</taxon>
        <taxon>Brassicales</taxon>
        <taxon>Brassicaceae</taxon>
        <taxon>Eutremeae</taxon>
        <taxon>Eutrema</taxon>
    </lineage>
</organism>
<sequence>MDAKGINERVVILVIVVAMLINATWCMNGENSSLKSAVGIGGGLMERDRIFMECAKERCMPKLNDLHKCFLACQYYLTKPVEYQLSRHIGSGLPNLKFPSSEKSG</sequence>
<accession>V4P6Q5</accession>
<protein>
    <submittedName>
        <fullName evidence="1">Uncharacterized protein</fullName>
    </submittedName>
</protein>
<dbReference type="KEGG" id="eus:EUTSA_v10026988mg"/>
<dbReference type="Proteomes" id="UP000030689">
    <property type="component" value="Unassembled WGS sequence"/>
</dbReference>
<name>V4P6Q5_EUTSA</name>
<reference evidence="1 2" key="1">
    <citation type="journal article" date="2013" name="Front. Plant Sci.">
        <title>The Reference Genome of the Halophytic Plant Eutrema salsugineum.</title>
        <authorList>
            <person name="Yang R."/>
            <person name="Jarvis D.E."/>
            <person name="Chen H."/>
            <person name="Beilstein M.A."/>
            <person name="Grimwood J."/>
            <person name="Jenkins J."/>
            <person name="Shu S."/>
            <person name="Prochnik S."/>
            <person name="Xin M."/>
            <person name="Ma C."/>
            <person name="Schmutz J."/>
            <person name="Wing R.A."/>
            <person name="Mitchell-Olds T."/>
            <person name="Schumaker K.S."/>
            <person name="Wang X."/>
        </authorList>
    </citation>
    <scope>NUCLEOTIDE SEQUENCE [LARGE SCALE GENOMIC DNA]</scope>
</reference>